<keyword evidence="3" id="KW-1185">Reference proteome</keyword>
<evidence type="ECO:0000313" key="3">
    <source>
        <dbReference type="Proteomes" id="UP000683360"/>
    </source>
</evidence>
<accession>A0A8S3Q8A5</accession>
<feature type="compositionally biased region" description="Polar residues" evidence="1">
    <location>
        <begin position="193"/>
        <end position="210"/>
    </location>
</feature>
<evidence type="ECO:0000256" key="1">
    <source>
        <dbReference type="SAM" id="MobiDB-lite"/>
    </source>
</evidence>
<organism evidence="2 3">
    <name type="scientific">Mytilus edulis</name>
    <name type="common">Blue mussel</name>
    <dbReference type="NCBI Taxonomy" id="6550"/>
    <lineage>
        <taxon>Eukaryota</taxon>
        <taxon>Metazoa</taxon>
        <taxon>Spiralia</taxon>
        <taxon>Lophotrochozoa</taxon>
        <taxon>Mollusca</taxon>
        <taxon>Bivalvia</taxon>
        <taxon>Autobranchia</taxon>
        <taxon>Pteriomorphia</taxon>
        <taxon>Mytilida</taxon>
        <taxon>Mytiloidea</taxon>
        <taxon>Mytilidae</taxon>
        <taxon>Mytilinae</taxon>
        <taxon>Mytilus</taxon>
    </lineage>
</organism>
<dbReference type="SUPFAM" id="SSF53300">
    <property type="entry name" value="vWA-like"/>
    <property type="match status" value="1"/>
</dbReference>
<gene>
    <name evidence="2" type="ORF">MEDL_6749</name>
</gene>
<name>A0A8S3Q8A5_MYTED</name>
<feature type="compositionally biased region" description="Polar residues" evidence="1">
    <location>
        <begin position="235"/>
        <end position="248"/>
    </location>
</feature>
<dbReference type="AlphaFoldDB" id="A0A8S3Q8A5"/>
<feature type="compositionally biased region" description="Basic and acidic residues" evidence="1">
    <location>
        <begin position="20"/>
        <end position="30"/>
    </location>
</feature>
<feature type="region of interest" description="Disordered" evidence="1">
    <location>
        <begin position="193"/>
        <end position="248"/>
    </location>
</feature>
<feature type="region of interest" description="Disordered" evidence="1">
    <location>
        <begin position="20"/>
        <end position="56"/>
    </location>
</feature>
<reference evidence="2" key="1">
    <citation type="submission" date="2021-03" db="EMBL/GenBank/DDBJ databases">
        <authorList>
            <person name="Bekaert M."/>
        </authorList>
    </citation>
    <scope>NUCLEOTIDE SEQUENCE</scope>
</reference>
<proteinExistence type="predicted"/>
<dbReference type="Proteomes" id="UP000683360">
    <property type="component" value="Unassembled WGS sequence"/>
</dbReference>
<dbReference type="EMBL" id="CAJPWZ010000365">
    <property type="protein sequence ID" value="CAG2191552.1"/>
    <property type="molecule type" value="Genomic_DNA"/>
</dbReference>
<comment type="caution">
    <text evidence="2">The sequence shown here is derived from an EMBL/GenBank/DDBJ whole genome shotgun (WGS) entry which is preliminary data.</text>
</comment>
<feature type="compositionally biased region" description="Basic and acidic residues" evidence="1">
    <location>
        <begin position="211"/>
        <end position="234"/>
    </location>
</feature>
<dbReference type="InterPro" id="IPR036465">
    <property type="entry name" value="vWFA_dom_sf"/>
</dbReference>
<protein>
    <submittedName>
        <fullName evidence="2">Uncharacterized protein</fullName>
    </submittedName>
</protein>
<sequence length="385" mass="42829">MLSISEDSKNITENRLEDCVSRSDDVKQHIPETQIDQVETLDGDSNMSSIPEDSENITEDLDLKQTSVSEDCVSRLDDVKHHISETQIDQIEILDGDSNMLSVSEDSRNITKDLDVKQTSVSEDCVSRLDDVKHHISATQIDQVETLDGDSKMSRISEDSKTINEDLDVKQTSVSEDCASRLDDVKQHISATQIDQIETQDSDLNVSSISEDSKNTNEDLDAKQTRSTDKENSPDKMNTTKGNRLTTTDLPIECGPDTIILIDLSGKRIATRDELRLNENIAMVIFGYKTEVKHHLTSDYAIVKLHLNTLPEPAGPSPLIPGLKLCQAVIATRGKISVIGGRKNRSKFHPRILLLSDGNLTPSECVIEINTLKISILPRQTNKQR</sequence>
<evidence type="ECO:0000313" key="2">
    <source>
        <dbReference type="EMBL" id="CAG2191552.1"/>
    </source>
</evidence>